<dbReference type="InterPro" id="IPR046672">
    <property type="entry name" value="DUF6542"/>
</dbReference>
<sequence>MSQHRSPEHGAEEEERWGPRPAPARPGDSRVRRPGDGPARLVKRSGPARPVSANHSAPRQHARASLSRPLTGSMPLTAFGVSFVLLGTCLAGAALDLLLVGTAAWCLIGLFLAGSAYAALHVRRSDWYSAVVGPPLAFACGLLLIATFSPHDLATGLTGTIATMLELLAYKARTVFLGTALALFITLMRRLPVRK</sequence>
<dbReference type="RefSeq" id="WP_211465084.1">
    <property type="nucleotide sequence ID" value="NZ_JAGSXH010000011.1"/>
</dbReference>
<keyword evidence="5" id="KW-1185">Reference proteome</keyword>
<organism evidence="4 5">
    <name type="scientific">Actinocrinis puniceicyclus</name>
    <dbReference type="NCBI Taxonomy" id="977794"/>
    <lineage>
        <taxon>Bacteria</taxon>
        <taxon>Bacillati</taxon>
        <taxon>Actinomycetota</taxon>
        <taxon>Actinomycetes</taxon>
        <taxon>Catenulisporales</taxon>
        <taxon>Actinospicaceae</taxon>
        <taxon>Actinocrinis</taxon>
    </lineage>
</organism>
<dbReference type="Pfam" id="PF20177">
    <property type="entry name" value="DUF6542"/>
    <property type="match status" value="1"/>
</dbReference>
<evidence type="ECO:0000256" key="2">
    <source>
        <dbReference type="SAM" id="Phobius"/>
    </source>
</evidence>
<dbReference type="EMBL" id="JAGSXH010000011">
    <property type="protein sequence ID" value="MBS2962432.1"/>
    <property type="molecule type" value="Genomic_DNA"/>
</dbReference>
<comment type="caution">
    <text evidence="4">The sequence shown here is derived from an EMBL/GenBank/DDBJ whole genome shotgun (WGS) entry which is preliminary data.</text>
</comment>
<evidence type="ECO:0000256" key="1">
    <source>
        <dbReference type="SAM" id="MobiDB-lite"/>
    </source>
</evidence>
<evidence type="ECO:0000259" key="3">
    <source>
        <dbReference type="Pfam" id="PF20177"/>
    </source>
</evidence>
<protein>
    <recommendedName>
        <fullName evidence="3">DUF6542 domain-containing protein</fullName>
    </recommendedName>
</protein>
<feature type="transmembrane region" description="Helical" evidence="2">
    <location>
        <begin position="101"/>
        <end position="120"/>
    </location>
</feature>
<feature type="compositionally biased region" description="Basic and acidic residues" evidence="1">
    <location>
        <begin position="1"/>
        <end position="10"/>
    </location>
</feature>
<dbReference type="AlphaFoldDB" id="A0A8J7WMI7"/>
<evidence type="ECO:0000313" key="4">
    <source>
        <dbReference type="EMBL" id="MBS2962432.1"/>
    </source>
</evidence>
<feature type="transmembrane region" description="Helical" evidence="2">
    <location>
        <begin position="168"/>
        <end position="188"/>
    </location>
</feature>
<feature type="transmembrane region" description="Helical" evidence="2">
    <location>
        <begin position="76"/>
        <end position="95"/>
    </location>
</feature>
<keyword evidence="2" id="KW-0472">Membrane</keyword>
<feature type="region of interest" description="Disordered" evidence="1">
    <location>
        <begin position="1"/>
        <end position="67"/>
    </location>
</feature>
<evidence type="ECO:0000313" key="5">
    <source>
        <dbReference type="Proteomes" id="UP000677913"/>
    </source>
</evidence>
<keyword evidence="2" id="KW-1133">Transmembrane helix</keyword>
<feature type="domain" description="DUF6542" evidence="3">
    <location>
        <begin position="76"/>
        <end position="194"/>
    </location>
</feature>
<name>A0A8J7WMI7_9ACTN</name>
<gene>
    <name evidence="4" type="ORF">KGA66_05205</name>
</gene>
<dbReference type="Proteomes" id="UP000677913">
    <property type="component" value="Unassembled WGS sequence"/>
</dbReference>
<accession>A0A8J7WMI7</accession>
<proteinExistence type="predicted"/>
<reference evidence="4" key="1">
    <citation type="submission" date="2021-04" db="EMBL/GenBank/DDBJ databases">
        <title>Genome based classification of Actinospica acidithermotolerans sp. nov., an actinobacterium isolated from an Indonesian hot spring.</title>
        <authorList>
            <person name="Kusuma A.B."/>
            <person name="Putra K.E."/>
            <person name="Nafisah S."/>
            <person name="Loh J."/>
            <person name="Nouioui I."/>
            <person name="Goodfellow M."/>
        </authorList>
    </citation>
    <scope>NUCLEOTIDE SEQUENCE</scope>
    <source>
        <strain evidence="4">DSM 45618</strain>
    </source>
</reference>
<keyword evidence="2" id="KW-0812">Transmembrane</keyword>
<feature type="transmembrane region" description="Helical" evidence="2">
    <location>
        <begin position="127"/>
        <end position="148"/>
    </location>
</feature>